<dbReference type="InterPro" id="IPR017943">
    <property type="entry name" value="Bactericidal_perm-incr_a/b_dom"/>
</dbReference>
<dbReference type="InterPro" id="IPR001124">
    <property type="entry name" value="Lipid-bd_serum_glycop_C"/>
</dbReference>
<gene>
    <name evidence="3" type="ORF">KI387_031068</name>
</gene>
<sequence>MNRFGRIAMDLWLKFFIITILLLAADDLCECGQRISEGCLNSSCFTEVTVSEKGLNYARELLVDEALQSLIPLRIPDMKKSVKVPYILDFKAKLYDAAVANISVPSSSVHLGKIGINIIASQVQLNLTMKWRYSYTTGFIPFTVSDKGRAFVQVDGMEVGITLKLDEKNGSLYLITVECGTSLKDITITLDGGASWFYQGFVDAFEGEIRAAVEKAVTSKIKEGILKLDSLLQNLPKEIGIDSTIALNFTVMEAPDVGPKSISIGVEGLFVAMTPPVVRFHQLSDLQSGIACSGPSKMLEISLSEAVFNSAAEVYSNEGLLNWLVDKLPEQSLLNTASWRFIIPKLYKKYPNDEMKLNISVSSPPTITITSDGVEAIVVADMIIDVMDGNDSIPVACISM</sequence>
<comment type="caution">
    <text evidence="3">The sequence shown here is derived from an EMBL/GenBank/DDBJ whole genome shotgun (WGS) entry which is preliminary data.</text>
</comment>
<dbReference type="PANTHER" id="PTHR46801:SF2">
    <property type="entry name" value="LIPOPOLYSACCHARIDE-BINDING PROTEIN"/>
    <property type="match status" value="1"/>
</dbReference>
<protein>
    <recommendedName>
        <fullName evidence="2">Lipid-binding serum glycoprotein N-terminal domain-containing protein</fullName>
    </recommendedName>
</protein>
<dbReference type="GO" id="GO:0008289">
    <property type="term" value="F:lipid binding"/>
    <property type="evidence" value="ECO:0007669"/>
    <property type="project" value="InterPro"/>
</dbReference>
<dbReference type="InterPro" id="IPR017942">
    <property type="entry name" value="Lipid-bd_serum_glycop_N"/>
</dbReference>
<dbReference type="EMBL" id="JAHRHJ020000010">
    <property type="protein sequence ID" value="KAH9299386.1"/>
    <property type="molecule type" value="Genomic_DNA"/>
</dbReference>
<evidence type="ECO:0000256" key="1">
    <source>
        <dbReference type="SAM" id="SignalP"/>
    </source>
</evidence>
<dbReference type="Gene3D" id="3.15.10.10">
    <property type="entry name" value="Bactericidal permeability-increasing protein, domain 1"/>
    <property type="match status" value="1"/>
</dbReference>
<dbReference type="OMA" id="GKMWIAD"/>
<evidence type="ECO:0000259" key="2">
    <source>
        <dbReference type="SMART" id="SM00328"/>
    </source>
</evidence>
<dbReference type="SMART" id="SM00328">
    <property type="entry name" value="BPI1"/>
    <property type="match status" value="1"/>
</dbReference>
<name>A0AA38CHD9_TAXCH</name>
<keyword evidence="1" id="KW-0732">Signal</keyword>
<feature type="signal peptide" evidence="1">
    <location>
        <begin position="1"/>
        <end position="24"/>
    </location>
</feature>
<evidence type="ECO:0000313" key="3">
    <source>
        <dbReference type="EMBL" id="KAH9299386.1"/>
    </source>
</evidence>
<reference evidence="3 4" key="1">
    <citation type="journal article" date="2021" name="Nat. Plants">
        <title>The Taxus genome provides insights into paclitaxel biosynthesis.</title>
        <authorList>
            <person name="Xiong X."/>
            <person name="Gou J."/>
            <person name="Liao Q."/>
            <person name="Li Y."/>
            <person name="Zhou Q."/>
            <person name="Bi G."/>
            <person name="Li C."/>
            <person name="Du R."/>
            <person name="Wang X."/>
            <person name="Sun T."/>
            <person name="Guo L."/>
            <person name="Liang H."/>
            <person name="Lu P."/>
            <person name="Wu Y."/>
            <person name="Zhang Z."/>
            <person name="Ro D.K."/>
            <person name="Shang Y."/>
            <person name="Huang S."/>
            <person name="Yan J."/>
        </authorList>
    </citation>
    <scope>NUCLEOTIDE SEQUENCE [LARGE SCALE GENOMIC DNA]</scope>
    <source>
        <strain evidence="3">Ta-2019</strain>
    </source>
</reference>
<dbReference type="Pfam" id="PF02886">
    <property type="entry name" value="LBP_BPI_CETP_C"/>
    <property type="match status" value="1"/>
</dbReference>
<proteinExistence type="predicted"/>
<feature type="domain" description="Lipid-binding serum glycoprotein N-terminal" evidence="2">
    <location>
        <begin position="50"/>
        <end position="275"/>
    </location>
</feature>
<dbReference type="Gene3D" id="3.15.20.10">
    <property type="entry name" value="Bactericidal permeability-increasing protein, domain 2"/>
    <property type="match status" value="1"/>
</dbReference>
<dbReference type="PANTHER" id="PTHR46801">
    <property type="entry name" value="OS06G0309200 PROTEIN"/>
    <property type="match status" value="1"/>
</dbReference>
<dbReference type="Proteomes" id="UP000824469">
    <property type="component" value="Unassembled WGS sequence"/>
</dbReference>
<feature type="chain" id="PRO_5041255303" description="Lipid-binding serum glycoprotein N-terminal domain-containing protein" evidence="1">
    <location>
        <begin position="25"/>
        <end position="400"/>
    </location>
</feature>
<evidence type="ECO:0000313" key="4">
    <source>
        <dbReference type="Proteomes" id="UP000824469"/>
    </source>
</evidence>
<feature type="non-terminal residue" evidence="3">
    <location>
        <position position="400"/>
    </location>
</feature>
<organism evidence="3 4">
    <name type="scientific">Taxus chinensis</name>
    <name type="common">Chinese yew</name>
    <name type="synonym">Taxus wallichiana var. chinensis</name>
    <dbReference type="NCBI Taxonomy" id="29808"/>
    <lineage>
        <taxon>Eukaryota</taxon>
        <taxon>Viridiplantae</taxon>
        <taxon>Streptophyta</taxon>
        <taxon>Embryophyta</taxon>
        <taxon>Tracheophyta</taxon>
        <taxon>Spermatophyta</taxon>
        <taxon>Pinopsida</taxon>
        <taxon>Pinidae</taxon>
        <taxon>Conifers II</taxon>
        <taxon>Cupressales</taxon>
        <taxon>Taxaceae</taxon>
        <taxon>Taxus</taxon>
    </lineage>
</organism>
<dbReference type="Pfam" id="PF01273">
    <property type="entry name" value="LBP_BPI_CETP"/>
    <property type="match status" value="1"/>
</dbReference>
<dbReference type="InterPro" id="IPR045897">
    <property type="entry name" value="BPI/LBP_pln"/>
</dbReference>
<keyword evidence="4" id="KW-1185">Reference proteome</keyword>
<dbReference type="AlphaFoldDB" id="A0AA38CHD9"/>
<accession>A0AA38CHD9</accession>
<dbReference type="SUPFAM" id="SSF55394">
    <property type="entry name" value="Bactericidal permeability-increasing protein, BPI"/>
    <property type="match status" value="2"/>
</dbReference>